<keyword evidence="9" id="KW-0949">S-adenosyl-L-methionine</keyword>
<dbReference type="Gene3D" id="3.40.50.150">
    <property type="entry name" value="Vaccinia Virus protein VP39"/>
    <property type="match status" value="1"/>
</dbReference>
<sequence length="662" mass="74134">MTTSPSIGPGAGQTNDNSKNDIAELCPPDEPDFYEPFVTKLQRQNPLHNKGYWLRMRAIEVTVLKFLEQDNGKEKVVVSLGCGYDPLPFRILHRYPALSNHTIFVDVDNPNIIEQKKECILSSPLLQGAFTAFHEQEPDHCFLLRNDNYLAIGCDPQDTTDLEQALKREFDLEKQAILFVAEASISCKDAKAADLLIKWAASLNDARFCLLKQFLPNGSETQFAQTTIDPVTSCQTSLQSLSLNPPLIDQRHRFTDLGWPSVHVQSLWELWTDAQYVTAEQRRSLGTTEPFDKPEDLALFESLYFLLLAKNTPENAESTILARTNTTSDWDKISSPPITAALPSESANGLAEDKTSGPRVESIRRVRITSESEFRDIVASLGPCVLEGLDMGSCTHQWTPEYLEQKVGTDRSVIIHSCEADRLTFRTKNFTYVKKPFGEFIRGVCQGEKSYLRSVSTSQPGKHPTILERDFPGIAGDFQLPEALSPVRETMHSSPLRVSGPVTLWLHFDVLANVLCQIRGTKTLRLYPPSDAMHLEFPPGGSSSNIDVFTHDHPSIALTHPQDALLCPGDVLFIPPMWSHTARPMAGMSVAVNVFFRNLEQKYYAVGRDVYGNRDLQAYESGRKEIEKMAKAFEGMPTEIAKFYLERLAAELKGKAQEFGSE</sequence>
<accession>A0A6A6QJ14</accession>
<evidence type="ECO:0000256" key="13">
    <source>
        <dbReference type="ARBA" id="ARBA00030231"/>
    </source>
</evidence>
<keyword evidence="8" id="KW-0808">Transferase</keyword>
<dbReference type="Gene3D" id="2.60.120.650">
    <property type="entry name" value="Cupin"/>
    <property type="match status" value="1"/>
</dbReference>
<evidence type="ECO:0000256" key="15">
    <source>
        <dbReference type="ARBA" id="ARBA00049250"/>
    </source>
</evidence>
<dbReference type="GO" id="GO:0030488">
    <property type="term" value="P:tRNA methylation"/>
    <property type="evidence" value="ECO:0007669"/>
    <property type="project" value="TreeGrafter"/>
</dbReference>
<protein>
    <recommendedName>
        <fullName evidence="6">tRNA wybutosine-synthesizing protein 4</fullName>
        <ecNumber evidence="5">2.1.1.290</ecNumber>
        <ecNumber evidence="4">2.3.1.231</ecNumber>
    </recommendedName>
    <alternativeName>
        <fullName evidence="13">Leucine carboxyl methyltransferase 2</fullName>
    </alternativeName>
    <alternativeName>
        <fullName evidence="14">tRNA(Phe) (7-(3-amino-3-(methoxycarbonyl)propyl)wyosine(37)-N)-methoxycarbonyltransferase</fullName>
    </alternativeName>
    <alternativeName>
        <fullName evidence="12">tRNA(Phe) (7-(3-amino-3-carboxypropyl)wyosine(37)-O)-methyltransferase</fullName>
    </alternativeName>
</protein>
<dbReference type="GO" id="GO:0008175">
    <property type="term" value="F:tRNA methyltransferase activity"/>
    <property type="evidence" value="ECO:0007669"/>
    <property type="project" value="TreeGrafter"/>
</dbReference>
<keyword evidence="19" id="KW-1185">Reference proteome</keyword>
<dbReference type="Gene3D" id="6.10.140.1470">
    <property type="match status" value="1"/>
</dbReference>
<dbReference type="EC" id="2.1.1.290" evidence="5"/>
<evidence type="ECO:0000256" key="8">
    <source>
        <dbReference type="ARBA" id="ARBA00022679"/>
    </source>
</evidence>
<dbReference type="InterPro" id="IPR007213">
    <property type="entry name" value="Ppm1/Ppm2/Tcmp"/>
</dbReference>
<name>A0A6A6QJ14_9PEZI</name>
<evidence type="ECO:0000256" key="16">
    <source>
        <dbReference type="SAM" id="MobiDB-lite"/>
    </source>
</evidence>
<comment type="catalytic activity">
    <reaction evidence="1">
        <text>7-[(3S)-3-amino-3-carboxypropyl]wyosine(37) in tRNA(Phe) + S-adenosyl-L-methionine = 7-[(3S)-(3-amino-3-methoxycarbonyl)propyl]wyosine(37) in tRNA(Phe) + S-adenosyl-L-homocysteine</text>
        <dbReference type="Rhea" id="RHEA:36903"/>
        <dbReference type="Rhea" id="RHEA-COMP:10379"/>
        <dbReference type="Rhea" id="RHEA-COMP:11844"/>
        <dbReference type="ChEBI" id="CHEBI:57856"/>
        <dbReference type="ChEBI" id="CHEBI:59789"/>
        <dbReference type="ChEBI" id="CHEBI:73543"/>
        <dbReference type="ChEBI" id="CHEBI:74275"/>
        <dbReference type="EC" id="2.1.1.290"/>
    </reaction>
</comment>
<dbReference type="Pfam" id="PF13621">
    <property type="entry name" value="Cupin_8"/>
    <property type="match status" value="1"/>
</dbReference>
<feature type="domain" description="JmjC" evidence="17">
    <location>
        <begin position="460"/>
        <end position="613"/>
    </location>
</feature>
<organism evidence="18 19">
    <name type="scientific">Lophium mytilinum</name>
    <dbReference type="NCBI Taxonomy" id="390894"/>
    <lineage>
        <taxon>Eukaryota</taxon>
        <taxon>Fungi</taxon>
        <taxon>Dikarya</taxon>
        <taxon>Ascomycota</taxon>
        <taxon>Pezizomycotina</taxon>
        <taxon>Dothideomycetes</taxon>
        <taxon>Pleosporomycetidae</taxon>
        <taxon>Mytilinidiales</taxon>
        <taxon>Mytilinidiaceae</taxon>
        <taxon>Lophium</taxon>
    </lineage>
</organism>
<dbReference type="AlphaFoldDB" id="A0A6A6QJ14"/>
<dbReference type="InterPro" id="IPR003347">
    <property type="entry name" value="JmjC_dom"/>
</dbReference>
<evidence type="ECO:0000256" key="2">
    <source>
        <dbReference type="ARBA" id="ARBA00004797"/>
    </source>
</evidence>
<evidence type="ECO:0000256" key="1">
    <source>
        <dbReference type="ARBA" id="ARBA00001806"/>
    </source>
</evidence>
<evidence type="ECO:0000256" key="11">
    <source>
        <dbReference type="ARBA" id="ARBA00025588"/>
    </source>
</evidence>
<dbReference type="SUPFAM" id="SSF51197">
    <property type="entry name" value="Clavaminate synthase-like"/>
    <property type="match status" value="1"/>
</dbReference>
<evidence type="ECO:0000256" key="12">
    <source>
        <dbReference type="ARBA" id="ARBA00029750"/>
    </source>
</evidence>
<evidence type="ECO:0000256" key="14">
    <source>
        <dbReference type="ARBA" id="ARBA00030847"/>
    </source>
</evidence>
<dbReference type="Proteomes" id="UP000799750">
    <property type="component" value="Unassembled WGS sequence"/>
</dbReference>
<proteinExistence type="inferred from homology"/>
<comment type="pathway">
    <text evidence="2">tRNA modification; wybutosine-tRNA(Phe) biosynthesis.</text>
</comment>
<comment type="function">
    <text evidence="11">Probable S-adenosyl-L-methionine-dependent methyltransferase that acts as a component of the wybutosine biosynthesis pathway. Wybutosine is a hyper modified guanosine with a tricyclic base found at the 3'-position adjacent to the anticodon of eukaryotic phenylalanine tRNA. May methylate the carboxyl group of leucine residues to form alpha-leucine ester residues.</text>
</comment>
<dbReference type="PANTHER" id="PTHR46529">
    <property type="entry name" value="TRNA WYBUTOSINE-SYNTHESIZING PROTEIN 4"/>
    <property type="match status" value="1"/>
</dbReference>
<dbReference type="OrthoDB" id="47172at2759"/>
<evidence type="ECO:0000256" key="3">
    <source>
        <dbReference type="ARBA" id="ARBA00010703"/>
    </source>
</evidence>
<feature type="compositionally biased region" description="Polar residues" evidence="16">
    <location>
        <begin position="1"/>
        <end position="17"/>
    </location>
</feature>
<dbReference type="FunFam" id="2.60.120.650:FF:000043">
    <property type="entry name" value="tRNA wybutosine-synthesizing protein 4"/>
    <property type="match status" value="1"/>
</dbReference>
<gene>
    <name evidence="18" type="ORF">BU16DRAFT_564486</name>
</gene>
<keyword evidence="7" id="KW-0489">Methyltransferase</keyword>
<evidence type="ECO:0000313" key="19">
    <source>
        <dbReference type="Proteomes" id="UP000799750"/>
    </source>
</evidence>
<evidence type="ECO:0000256" key="4">
    <source>
        <dbReference type="ARBA" id="ARBA00012155"/>
    </source>
</evidence>
<dbReference type="SUPFAM" id="SSF53335">
    <property type="entry name" value="S-adenosyl-L-methionine-dependent methyltransferases"/>
    <property type="match status" value="1"/>
</dbReference>
<reference evidence="18" key="1">
    <citation type="journal article" date="2020" name="Stud. Mycol.">
        <title>101 Dothideomycetes genomes: a test case for predicting lifestyles and emergence of pathogens.</title>
        <authorList>
            <person name="Haridas S."/>
            <person name="Albert R."/>
            <person name="Binder M."/>
            <person name="Bloem J."/>
            <person name="Labutti K."/>
            <person name="Salamov A."/>
            <person name="Andreopoulos B."/>
            <person name="Baker S."/>
            <person name="Barry K."/>
            <person name="Bills G."/>
            <person name="Bluhm B."/>
            <person name="Cannon C."/>
            <person name="Castanera R."/>
            <person name="Culley D."/>
            <person name="Daum C."/>
            <person name="Ezra D."/>
            <person name="Gonzalez J."/>
            <person name="Henrissat B."/>
            <person name="Kuo A."/>
            <person name="Liang C."/>
            <person name="Lipzen A."/>
            <person name="Lutzoni F."/>
            <person name="Magnuson J."/>
            <person name="Mondo S."/>
            <person name="Nolan M."/>
            <person name="Ohm R."/>
            <person name="Pangilinan J."/>
            <person name="Park H.-J."/>
            <person name="Ramirez L."/>
            <person name="Alfaro M."/>
            <person name="Sun H."/>
            <person name="Tritt A."/>
            <person name="Yoshinaga Y."/>
            <person name="Zwiers L.-H."/>
            <person name="Turgeon B."/>
            <person name="Goodwin S."/>
            <person name="Spatafora J."/>
            <person name="Crous P."/>
            <person name="Grigoriev I."/>
        </authorList>
    </citation>
    <scope>NUCLEOTIDE SEQUENCE</scope>
    <source>
        <strain evidence="18">CBS 269.34</strain>
    </source>
</reference>
<dbReference type="InterPro" id="IPR029063">
    <property type="entry name" value="SAM-dependent_MTases_sf"/>
</dbReference>
<dbReference type="PANTHER" id="PTHR46529:SF1">
    <property type="entry name" value="TRNA WYBUTOSINE-SYNTHESIZING PROTEIN 4"/>
    <property type="match status" value="1"/>
</dbReference>
<feature type="region of interest" description="Disordered" evidence="16">
    <location>
        <begin position="1"/>
        <end position="23"/>
    </location>
</feature>
<evidence type="ECO:0000259" key="17">
    <source>
        <dbReference type="PROSITE" id="PS51184"/>
    </source>
</evidence>
<evidence type="ECO:0000256" key="7">
    <source>
        <dbReference type="ARBA" id="ARBA00022603"/>
    </source>
</evidence>
<keyword evidence="10" id="KW-0819">tRNA processing</keyword>
<dbReference type="InterPro" id="IPR041667">
    <property type="entry name" value="Cupin_8"/>
</dbReference>
<dbReference type="PROSITE" id="PS51184">
    <property type="entry name" value="JMJC"/>
    <property type="match status" value="1"/>
</dbReference>
<evidence type="ECO:0000256" key="10">
    <source>
        <dbReference type="ARBA" id="ARBA00022694"/>
    </source>
</evidence>
<dbReference type="GO" id="GO:0031591">
    <property type="term" value="P:wybutosine biosynthetic process"/>
    <property type="evidence" value="ECO:0007669"/>
    <property type="project" value="TreeGrafter"/>
</dbReference>
<comment type="similarity">
    <text evidence="3">Belongs to the methyltransferase superfamily. LCMT family.</text>
</comment>
<dbReference type="EMBL" id="MU004194">
    <property type="protein sequence ID" value="KAF2492014.1"/>
    <property type="molecule type" value="Genomic_DNA"/>
</dbReference>
<evidence type="ECO:0000256" key="6">
    <source>
        <dbReference type="ARBA" id="ARBA00018045"/>
    </source>
</evidence>
<comment type="catalytic activity">
    <reaction evidence="15">
        <text>7-[(3S)-(3-amino-3-methoxycarbonyl)propyl]wyosine(37) in tRNA(Phe) + S-adenosyl-L-methionine + CO2 = wybutosine(37) in tRNA(Phe) + S-adenosyl-L-homocysteine + 2 H(+)</text>
        <dbReference type="Rhea" id="RHEA:37119"/>
        <dbReference type="Rhea" id="RHEA-COMP:11844"/>
        <dbReference type="Rhea" id="RHEA-COMP:11847"/>
        <dbReference type="ChEBI" id="CHEBI:15378"/>
        <dbReference type="ChEBI" id="CHEBI:16526"/>
        <dbReference type="ChEBI" id="CHEBI:57856"/>
        <dbReference type="ChEBI" id="CHEBI:59789"/>
        <dbReference type="ChEBI" id="CHEBI:73544"/>
        <dbReference type="ChEBI" id="CHEBI:74275"/>
        <dbReference type="EC" id="2.3.1.231"/>
    </reaction>
</comment>
<dbReference type="EC" id="2.3.1.231" evidence="4"/>
<evidence type="ECO:0000313" key="18">
    <source>
        <dbReference type="EMBL" id="KAF2492014.1"/>
    </source>
</evidence>
<dbReference type="Pfam" id="PF04072">
    <property type="entry name" value="LCM"/>
    <property type="match status" value="1"/>
</dbReference>
<evidence type="ECO:0000256" key="9">
    <source>
        <dbReference type="ARBA" id="ARBA00022691"/>
    </source>
</evidence>
<evidence type="ECO:0000256" key="5">
    <source>
        <dbReference type="ARBA" id="ARBA00012779"/>
    </source>
</evidence>